<protein>
    <submittedName>
        <fullName evidence="6">AAA+ superfamily predicted ATPase</fullName>
    </submittedName>
</protein>
<evidence type="ECO:0000313" key="7">
    <source>
        <dbReference type="Proteomes" id="UP000543836"/>
    </source>
</evidence>
<accession>A0A7W6ZZR4</accession>
<dbReference type="SUPFAM" id="SSF52540">
    <property type="entry name" value="P-loop containing nucleoside triphosphate hydrolases"/>
    <property type="match status" value="1"/>
</dbReference>
<gene>
    <name evidence="6" type="ORF">GGE60_005963</name>
</gene>
<dbReference type="EMBL" id="JACIIG010000042">
    <property type="protein sequence ID" value="MBB4571793.1"/>
    <property type="molecule type" value="Genomic_DNA"/>
</dbReference>
<evidence type="ECO:0000313" key="6">
    <source>
        <dbReference type="EMBL" id="MBB4571793.1"/>
    </source>
</evidence>
<keyword evidence="3" id="KW-0067">ATP-binding</keyword>
<dbReference type="PANTHER" id="PTHR23073">
    <property type="entry name" value="26S PROTEASOME REGULATORY SUBUNIT"/>
    <property type="match status" value="1"/>
</dbReference>
<dbReference type="InterPro" id="IPR003593">
    <property type="entry name" value="AAA+_ATPase"/>
</dbReference>
<dbReference type="GO" id="GO:0016887">
    <property type="term" value="F:ATP hydrolysis activity"/>
    <property type="evidence" value="ECO:0007669"/>
    <property type="project" value="InterPro"/>
</dbReference>
<dbReference type="Proteomes" id="UP000543836">
    <property type="component" value="Unassembled WGS sequence"/>
</dbReference>
<evidence type="ECO:0000256" key="1">
    <source>
        <dbReference type="ARBA" id="ARBA00006914"/>
    </source>
</evidence>
<comment type="caution">
    <text evidence="6">The sequence shown here is derived from an EMBL/GenBank/DDBJ whole genome shotgun (WGS) entry which is preliminary data.</text>
</comment>
<dbReference type="RefSeq" id="WP_245276728.1">
    <property type="nucleotide sequence ID" value="NZ_JACIIG010000042.1"/>
</dbReference>
<dbReference type="CDD" id="cd19481">
    <property type="entry name" value="RecA-like_protease"/>
    <property type="match status" value="1"/>
</dbReference>
<proteinExistence type="inferred from homology"/>
<dbReference type="Gene3D" id="3.40.50.300">
    <property type="entry name" value="P-loop containing nucleotide triphosphate hydrolases"/>
    <property type="match status" value="1"/>
</dbReference>
<dbReference type="GO" id="GO:0005524">
    <property type="term" value="F:ATP binding"/>
    <property type="evidence" value="ECO:0007669"/>
    <property type="project" value="UniProtKB-KW"/>
</dbReference>
<evidence type="ECO:0000256" key="2">
    <source>
        <dbReference type="ARBA" id="ARBA00022741"/>
    </source>
</evidence>
<dbReference type="Pfam" id="PF00004">
    <property type="entry name" value="AAA"/>
    <property type="match status" value="1"/>
</dbReference>
<feature type="region of interest" description="Disordered" evidence="4">
    <location>
        <begin position="416"/>
        <end position="453"/>
    </location>
</feature>
<feature type="domain" description="AAA+ ATPase" evidence="5">
    <location>
        <begin position="190"/>
        <end position="322"/>
    </location>
</feature>
<evidence type="ECO:0000259" key="5">
    <source>
        <dbReference type="SMART" id="SM00382"/>
    </source>
</evidence>
<evidence type="ECO:0000256" key="4">
    <source>
        <dbReference type="SAM" id="MobiDB-lite"/>
    </source>
</evidence>
<reference evidence="6 7" key="1">
    <citation type="submission" date="2020-08" db="EMBL/GenBank/DDBJ databases">
        <title>Genomic Encyclopedia of Type Strains, Phase IV (KMG-V): Genome sequencing to study the core and pangenomes of soil and plant-associated prokaryotes.</title>
        <authorList>
            <person name="Whitman W."/>
        </authorList>
    </citation>
    <scope>NUCLEOTIDE SEQUENCE [LARGE SCALE GENOMIC DNA]</scope>
    <source>
        <strain evidence="6 7">SEMIA 492</strain>
    </source>
</reference>
<dbReference type="InterPro" id="IPR027417">
    <property type="entry name" value="P-loop_NTPase"/>
</dbReference>
<name>A0A7W6ZZR4_9HYPH</name>
<keyword evidence="2" id="KW-0547">Nucleotide-binding</keyword>
<evidence type="ECO:0000256" key="3">
    <source>
        <dbReference type="ARBA" id="ARBA00022840"/>
    </source>
</evidence>
<dbReference type="SMART" id="SM00382">
    <property type="entry name" value="AAA"/>
    <property type="match status" value="1"/>
</dbReference>
<dbReference type="AlphaFoldDB" id="A0A7W6ZZR4"/>
<keyword evidence="7" id="KW-1185">Reference proteome</keyword>
<comment type="similarity">
    <text evidence="1">Belongs to the AAA ATPase family.</text>
</comment>
<dbReference type="InterPro" id="IPR003959">
    <property type="entry name" value="ATPase_AAA_core"/>
</dbReference>
<sequence>MILATHGSVILVTLRQVVGPMLMGVSSKNIIVKSEIYSLVEEKLTDPCGKSSAYGYKSWQKRSEPLVTAVASKLEKDILNLARIALSGRTQDVLQMVHRMAKAHRDNAPELATGLVELMREAPTRASPLRRQTEAVLPTDADTRFSLLRIEETPALDHEPVFSLELGKSLERIVDERTHLEALLKVGLEPTRSAIFTGPPGVGKTMAARWIARSLNRPLLILDLAAVMSSYLGRTGTNLRHVLDYAKSMRCVLLLDELDAIAKRRDDRGEIGELKRLVTVLIQEIDDWPATGLLLAATNHSELLDPAIWRRFDHAIEFPMPDPQAIATFVKASLASHTEKADEWAGVLAGAMRGKSFSDIDRDIKSARRLTAIHGGDLTTHLKDLIRLDQMPKPERIALARTLAGEKLMSQRAAHEFTGVARETIRGEPSKPKAKPRGKRKQDGEAQLPFGQR</sequence>
<dbReference type="InterPro" id="IPR050221">
    <property type="entry name" value="26S_Proteasome_ATPase"/>
</dbReference>
<organism evidence="6 7">
    <name type="scientific">Rhizobium leucaenae</name>
    <dbReference type="NCBI Taxonomy" id="29450"/>
    <lineage>
        <taxon>Bacteria</taxon>
        <taxon>Pseudomonadati</taxon>
        <taxon>Pseudomonadota</taxon>
        <taxon>Alphaproteobacteria</taxon>
        <taxon>Hyphomicrobiales</taxon>
        <taxon>Rhizobiaceae</taxon>
        <taxon>Rhizobium/Agrobacterium group</taxon>
        <taxon>Rhizobium</taxon>
    </lineage>
</organism>